<dbReference type="SUPFAM" id="SSF57903">
    <property type="entry name" value="FYVE/PHD zinc finger"/>
    <property type="match status" value="1"/>
</dbReference>
<dbReference type="PROSITE" id="PS01359">
    <property type="entry name" value="ZF_PHD_1"/>
    <property type="match status" value="1"/>
</dbReference>
<dbReference type="Pfam" id="PF13832">
    <property type="entry name" value="zf-HC5HC2H_2"/>
    <property type="match status" value="1"/>
</dbReference>
<dbReference type="Pfam" id="PF13831">
    <property type="entry name" value="PHD_2"/>
    <property type="match status" value="1"/>
</dbReference>
<evidence type="ECO:0000256" key="1">
    <source>
        <dbReference type="ARBA" id="ARBA00022723"/>
    </source>
</evidence>
<dbReference type="PROSITE" id="PS51805">
    <property type="entry name" value="EPHD"/>
    <property type="match status" value="1"/>
</dbReference>
<dbReference type="InterPro" id="IPR013083">
    <property type="entry name" value="Znf_RING/FYVE/PHD"/>
</dbReference>
<sequence length="687" mass="76500">MKEMLGGCSVCCDDTGWTENPLVYCDGPNCNVAVHQACYGIRIVPKGEWFCRKCEAFKEKSIKVKCELCPSKDGALKPTENGNWAHVVCALYIPEVTFMDVTTMEPVKLSAIPRDRFNRLCYICEEKNKGQKVTVSGACMSCNKSGCKLGFHVTCAQSAGLLCEEAGNYYDNVKYVGYCKHHYSKLKKSNNIKPIAPYRPQNQSDNSSSDITPEKQLPQNIDNVTDSQTSKPKRKLTIINNFGDKIANEKKAKDSTIRNTQSEDSRTSGPHIVTTHPSGNLVISIGTKVENRPASKKNYSEDSETEIKHPAKYQKTKNAMNIPKSEEDQSSNGLKVTEETNLYRVDNKSTIIKSSGSAVNLTQKPESNTLKKETSVISSPSHTKQVPKTEATDKKVFENSTNAAPHMLGNSLNPSSSMAQKMADTLNEEIETHKMFNNEPNLSTNVPKNVLMGPQLQRRNQRASQIVPQETPQPQGSASSWSSLTNGINNNNTQALEDLLERQWEQGGAFLMEQAQHFDIASLLTCLYQLKSENVNLEDELASYTRRRDHLLAVNARLAIPLTPQNNRNRAPAPPTTNNHTEAPVSNQPPRSNYQSNHGNIDPSLQHRYQNHISNRHPVHQSSNNIPSHVVIRGGVVQEPRSDNRRQVNHNLGVLNSNPMYQTAPQQPTNMALPRHQMGMDGHPKHS</sequence>
<dbReference type="GO" id="GO:0008270">
    <property type="term" value="F:zinc ion binding"/>
    <property type="evidence" value="ECO:0007669"/>
    <property type="project" value="UniProtKB-KW"/>
</dbReference>
<dbReference type="InterPro" id="IPR001965">
    <property type="entry name" value="Znf_PHD"/>
</dbReference>
<dbReference type="InterPro" id="IPR019786">
    <property type="entry name" value="Zinc_finger_PHD-type_CS"/>
</dbReference>
<keyword evidence="3" id="KW-0862">Zinc</keyword>
<evidence type="ECO:0000259" key="7">
    <source>
        <dbReference type="PROSITE" id="PS50016"/>
    </source>
</evidence>
<gene>
    <name evidence="9" type="ORF">AGLY_007988</name>
</gene>
<dbReference type="InterPro" id="IPR019787">
    <property type="entry name" value="Znf_PHD-finger"/>
</dbReference>
<evidence type="ECO:0000256" key="5">
    <source>
        <dbReference type="SAM" id="Coils"/>
    </source>
</evidence>
<feature type="region of interest" description="Disordered" evidence="6">
    <location>
        <begin position="366"/>
        <end position="392"/>
    </location>
</feature>
<dbReference type="OrthoDB" id="20839at2759"/>
<evidence type="ECO:0000313" key="9">
    <source>
        <dbReference type="EMBL" id="KAE9535255.1"/>
    </source>
</evidence>
<dbReference type="GO" id="GO:0006357">
    <property type="term" value="P:regulation of transcription by RNA polymerase II"/>
    <property type="evidence" value="ECO:0007669"/>
    <property type="project" value="TreeGrafter"/>
</dbReference>
<dbReference type="InterPro" id="IPR049781">
    <property type="entry name" value="AF10/AF17_PHD"/>
</dbReference>
<feature type="compositionally biased region" description="Polar residues" evidence="6">
    <location>
        <begin position="655"/>
        <end position="670"/>
    </location>
</feature>
<accession>A0A6G0TN47</accession>
<feature type="domain" description="PHD-type" evidence="8">
    <location>
        <begin position="63"/>
        <end position="183"/>
    </location>
</feature>
<dbReference type="InterPro" id="IPR034732">
    <property type="entry name" value="EPHD"/>
</dbReference>
<dbReference type="InterPro" id="IPR011011">
    <property type="entry name" value="Znf_FYVE_PHD"/>
</dbReference>
<dbReference type="PROSITE" id="PS50016">
    <property type="entry name" value="ZF_PHD_2"/>
    <property type="match status" value="1"/>
</dbReference>
<comment type="caution">
    <text evidence="9">The sequence shown here is derived from an EMBL/GenBank/DDBJ whole genome shotgun (WGS) entry which is preliminary data.</text>
</comment>
<feature type="compositionally biased region" description="Polar residues" evidence="6">
    <location>
        <begin position="200"/>
        <end position="230"/>
    </location>
</feature>
<feature type="compositionally biased region" description="Polar residues" evidence="6">
    <location>
        <begin position="375"/>
        <end position="386"/>
    </location>
</feature>
<feature type="region of interest" description="Disordered" evidence="6">
    <location>
        <begin position="191"/>
        <end position="278"/>
    </location>
</feature>
<dbReference type="PANTHER" id="PTHR13793:SF155">
    <property type="entry name" value="ZINC FINGER PROTEIN ZFP-1"/>
    <property type="match status" value="1"/>
</dbReference>
<dbReference type="SMART" id="SM00249">
    <property type="entry name" value="PHD"/>
    <property type="match status" value="2"/>
</dbReference>
<proteinExistence type="predicted"/>
<dbReference type="PANTHER" id="PTHR13793">
    <property type="entry name" value="PHD FINGER PROTEINS"/>
    <property type="match status" value="1"/>
</dbReference>
<evidence type="ECO:0000256" key="6">
    <source>
        <dbReference type="SAM" id="MobiDB-lite"/>
    </source>
</evidence>
<feature type="region of interest" description="Disordered" evidence="6">
    <location>
        <begin position="655"/>
        <end position="687"/>
    </location>
</feature>
<dbReference type="CDD" id="cd15574">
    <property type="entry name" value="PHD_AF10_AF17"/>
    <property type="match status" value="1"/>
</dbReference>
<feature type="compositionally biased region" description="Polar residues" evidence="6">
    <location>
        <begin position="462"/>
        <end position="489"/>
    </location>
</feature>
<evidence type="ECO:0000256" key="3">
    <source>
        <dbReference type="ARBA" id="ARBA00022833"/>
    </source>
</evidence>
<dbReference type="Proteomes" id="UP000475862">
    <property type="component" value="Unassembled WGS sequence"/>
</dbReference>
<evidence type="ECO:0000313" key="10">
    <source>
        <dbReference type="Proteomes" id="UP000475862"/>
    </source>
</evidence>
<keyword evidence="5" id="KW-0175">Coiled coil</keyword>
<dbReference type="AlphaFoldDB" id="A0A6G0TN47"/>
<dbReference type="InterPro" id="IPR050701">
    <property type="entry name" value="Histone_Mod_Regulator"/>
</dbReference>
<feature type="compositionally biased region" description="Low complexity" evidence="6">
    <location>
        <begin position="563"/>
        <end position="584"/>
    </location>
</feature>
<feature type="domain" description="PHD-type" evidence="7">
    <location>
        <begin position="5"/>
        <end position="57"/>
    </location>
</feature>
<protein>
    <recommendedName>
        <fullName evidence="11">Protein AF-10</fullName>
    </recommendedName>
</protein>
<evidence type="ECO:0000256" key="2">
    <source>
        <dbReference type="ARBA" id="ARBA00022771"/>
    </source>
</evidence>
<organism evidence="9 10">
    <name type="scientific">Aphis glycines</name>
    <name type="common">Soybean aphid</name>
    <dbReference type="NCBI Taxonomy" id="307491"/>
    <lineage>
        <taxon>Eukaryota</taxon>
        <taxon>Metazoa</taxon>
        <taxon>Ecdysozoa</taxon>
        <taxon>Arthropoda</taxon>
        <taxon>Hexapoda</taxon>
        <taxon>Insecta</taxon>
        <taxon>Pterygota</taxon>
        <taxon>Neoptera</taxon>
        <taxon>Paraneoptera</taxon>
        <taxon>Hemiptera</taxon>
        <taxon>Sternorrhyncha</taxon>
        <taxon>Aphidomorpha</taxon>
        <taxon>Aphidoidea</taxon>
        <taxon>Aphididae</taxon>
        <taxon>Aphidini</taxon>
        <taxon>Aphis</taxon>
        <taxon>Aphis</taxon>
    </lineage>
</organism>
<evidence type="ECO:0000259" key="8">
    <source>
        <dbReference type="PROSITE" id="PS51805"/>
    </source>
</evidence>
<dbReference type="CDD" id="cd20901">
    <property type="entry name" value="CC_AF10"/>
    <property type="match status" value="1"/>
</dbReference>
<keyword evidence="2 4" id="KW-0863">Zinc-finger</keyword>
<keyword evidence="1" id="KW-0479">Metal-binding</keyword>
<evidence type="ECO:0000256" key="4">
    <source>
        <dbReference type="PROSITE-ProRule" id="PRU00146"/>
    </source>
</evidence>
<name>A0A6G0TN47_APHGL</name>
<dbReference type="InterPro" id="IPR049773">
    <property type="entry name" value="AF10-like_CC"/>
</dbReference>
<keyword evidence="10" id="KW-1185">Reference proteome</keyword>
<dbReference type="Gene3D" id="3.30.40.10">
    <property type="entry name" value="Zinc/RING finger domain, C3HC4 (zinc finger)"/>
    <property type="match status" value="2"/>
</dbReference>
<reference evidence="9 10" key="1">
    <citation type="submission" date="2019-08" db="EMBL/GenBank/DDBJ databases">
        <title>The genome of the soybean aphid Biotype 1, its phylome, world population structure and adaptation to the North American continent.</title>
        <authorList>
            <person name="Giordano R."/>
            <person name="Donthu R.K."/>
            <person name="Hernandez A.G."/>
            <person name="Wright C.L."/>
            <person name="Zimin A.V."/>
        </authorList>
    </citation>
    <scope>NUCLEOTIDE SEQUENCE [LARGE SCALE GENOMIC DNA]</scope>
    <source>
        <tissue evidence="9">Whole aphids</tissue>
    </source>
</reference>
<feature type="region of interest" description="Disordered" evidence="6">
    <location>
        <begin position="562"/>
        <end position="605"/>
    </location>
</feature>
<feature type="compositionally biased region" description="Basic and acidic residues" evidence="6">
    <location>
        <begin position="246"/>
        <end position="266"/>
    </location>
</feature>
<feature type="compositionally biased region" description="Polar residues" evidence="6">
    <location>
        <begin position="585"/>
        <end position="599"/>
    </location>
</feature>
<dbReference type="EMBL" id="VYZN01000026">
    <property type="protein sequence ID" value="KAE9535255.1"/>
    <property type="molecule type" value="Genomic_DNA"/>
</dbReference>
<feature type="region of interest" description="Disordered" evidence="6">
    <location>
        <begin position="458"/>
        <end position="489"/>
    </location>
</feature>
<evidence type="ECO:0008006" key="11">
    <source>
        <dbReference type="Google" id="ProtNLM"/>
    </source>
</evidence>
<feature type="coiled-coil region" evidence="5">
    <location>
        <begin position="527"/>
        <end position="554"/>
    </location>
</feature>